<dbReference type="Proteomes" id="UP000673691">
    <property type="component" value="Unassembled WGS sequence"/>
</dbReference>
<gene>
    <name evidence="2" type="ORF">BJ554DRAFT_4516</name>
</gene>
<sequence length="274" mass="30072">RAALERNIQLREAEQKRRQQIRQESAGKKRKPAEKRDGRWPPGGQRSRSDVGSSGSENEWASRGGSKRSSRTPSPGFHGLITLPAPPSAAPGGAAASAAETCDDEDGKAPPSRPSSGMVTIGRGSPRSDKRRQLFHSALDEGDGDETGEEDDLDRAIIHSARGDSPPAVLTHPVGFEAESPRPRIRSVFRPVVLKHVDIPPFFSGKEPSGIAPEQGIYRKQEKHRYGTAPWQVRPRDVGSILLTRFRCSTKSRRCCEKLAKLKWCNGSIENGEW</sequence>
<evidence type="ECO:0000313" key="2">
    <source>
        <dbReference type="EMBL" id="KAG5455902.1"/>
    </source>
</evidence>
<feature type="region of interest" description="Disordered" evidence="1">
    <location>
        <begin position="1"/>
        <end position="131"/>
    </location>
</feature>
<accession>A0A8H8DFF0</accession>
<feature type="compositionally biased region" description="Basic and acidic residues" evidence="1">
    <location>
        <begin position="8"/>
        <end position="17"/>
    </location>
</feature>
<keyword evidence="3" id="KW-1185">Reference proteome</keyword>
<evidence type="ECO:0000313" key="3">
    <source>
        <dbReference type="Proteomes" id="UP000673691"/>
    </source>
</evidence>
<dbReference type="EMBL" id="JAEFCI010012601">
    <property type="protein sequence ID" value="KAG5455902.1"/>
    <property type="molecule type" value="Genomic_DNA"/>
</dbReference>
<feature type="compositionally biased region" description="Low complexity" evidence="1">
    <location>
        <begin position="90"/>
        <end position="99"/>
    </location>
</feature>
<reference evidence="2 3" key="1">
    <citation type="journal article" name="Sci. Rep.">
        <title>Genome-scale phylogenetic analyses confirm Olpidium as the closest living zoosporic fungus to the non-flagellated, terrestrial fungi.</title>
        <authorList>
            <person name="Chang Y."/>
            <person name="Rochon D."/>
            <person name="Sekimoto S."/>
            <person name="Wang Y."/>
            <person name="Chovatia M."/>
            <person name="Sandor L."/>
            <person name="Salamov A."/>
            <person name="Grigoriev I.V."/>
            <person name="Stajich J.E."/>
            <person name="Spatafora J.W."/>
        </authorList>
    </citation>
    <scope>NUCLEOTIDE SEQUENCE [LARGE SCALE GENOMIC DNA]</scope>
    <source>
        <strain evidence="2">S191</strain>
    </source>
</reference>
<evidence type="ECO:0000256" key="1">
    <source>
        <dbReference type="SAM" id="MobiDB-lite"/>
    </source>
</evidence>
<feature type="non-terminal residue" evidence="2">
    <location>
        <position position="1"/>
    </location>
</feature>
<dbReference type="AlphaFoldDB" id="A0A8H8DFF0"/>
<name>A0A8H8DFF0_9FUNG</name>
<organism evidence="2 3">
    <name type="scientific">Olpidium bornovanus</name>
    <dbReference type="NCBI Taxonomy" id="278681"/>
    <lineage>
        <taxon>Eukaryota</taxon>
        <taxon>Fungi</taxon>
        <taxon>Fungi incertae sedis</taxon>
        <taxon>Olpidiomycota</taxon>
        <taxon>Olpidiomycotina</taxon>
        <taxon>Olpidiomycetes</taxon>
        <taxon>Olpidiales</taxon>
        <taxon>Olpidiaceae</taxon>
        <taxon>Olpidium</taxon>
    </lineage>
</organism>
<protein>
    <submittedName>
        <fullName evidence="2">Uncharacterized protein</fullName>
    </submittedName>
</protein>
<comment type="caution">
    <text evidence="2">The sequence shown here is derived from an EMBL/GenBank/DDBJ whole genome shotgun (WGS) entry which is preliminary data.</text>
</comment>
<feature type="compositionally biased region" description="Polar residues" evidence="1">
    <location>
        <begin position="50"/>
        <end position="59"/>
    </location>
</feature>
<proteinExistence type="predicted"/>